<evidence type="ECO:0000313" key="3">
    <source>
        <dbReference type="Proteomes" id="UP000503462"/>
    </source>
</evidence>
<organism evidence="2 3">
    <name type="scientific">Peltaster fructicola</name>
    <dbReference type="NCBI Taxonomy" id="286661"/>
    <lineage>
        <taxon>Eukaryota</taxon>
        <taxon>Fungi</taxon>
        <taxon>Dikarya</taxon>
        <taxon>Ascomycota</taxon>
        <taxon>Pezizomycotina</taxon>
        <taxon>Dothideomycetes</taxon>
        <taxon>Dothideomycetes incertae sedis</taxon>
        <taxon>Peltaster</taxon>
    </lineage>
</organism>
<keyword evidence="1" id="KW-0472">Membrane</keyword>
<keyword evidence="3" id="KW-1185">Reference proteome</keyword>
<dbReference type="SUPFAM" id="SSF52266">
    <property type="entry name" value="SGNH hydrolase"/>
    <property type="match status" value="1"/>
</dbReference>
<feature type="transmembrane region" description="Helical" evidence="1">
    <location>
        <begin position="29"/>
        <end position="53"/>
    </location>
</feature>
<proteinExistence type="predicted"/>
<protein>
    <recommendedName>
        <fullName evidence="4">SGNH hydrolase-type esterase domain-containing protein</fullName>
    </recommendedName>
</protein>
<evidence type="ECO:0000256" key="1">
    <source>
        <dbReference type="SAM" id="Phobius"/>
    </source>
</evidence>
<feature type="transmembrane region" description="Helical" evidence="1">
    <location>
        <begin position="73"/>
        <end position="95"/>
    </location>
</feature>
<evidence type="ECO:0000313" key="2">
    <source>
        <dbReference type="EMBL" id="QIW95869.1"/>
    </source>
</evidence>
<dbReference type="EMBL" id="CP051139">
    <property type="protein sequence ID" value="QIW95869.1"/>
    <property type="molecule type" value="Genomic_DNA"/>
</dbReference>
<keyword evidence="1" id="KW-1133">Transmembrane helix</keyword>
<dbReference type="Proteomes" id="UP000503462">
    <property type="component" value="Chromosome 1"/>
</dbReference>
<reference evidence="2 3" key="1">
    <citation type="journal article" date="2016" name="Sci. Rep.">
        <title>Peltaster fructicola genome reveals evolution from an invasive phytopathogen to an ectophytic parasite.</title>
        <authorList>
            <person name="Xu C."/>
            <person name="Chen H."/>
            <person name="Gleason M.L."/>
            <person name="Xu J.R."/>
            <person name="Liu H."/>
            <person name="Zhang R."/>
            <person name="Sun G."/>
        </authorList>
    </citation>
    <scope>NUCLEOTIDE SEQUENCE [LARGE SCALE GENOMIC DNA]</scope>
    <source>
        <strain evidence="2 3">LNHT1506</strain>
    </source>
</reference>
<evidence type="ECO:0008006" key="4">
    <source>
        <dbReference type="Google" id="ProtNLM"/>
    </source>
</evidence>
<accession>A0A6H0XN01</accession>
<sequence length="332" mass="38256">MMSFFATSEPSPYSLLRCFNHILHNDNVLFSSIILIWYMEASTILLLAFIPIFPSKSLLSTAIPTVYFRKMKLALLTVGLAGLAAANKLVIAGFGDSYAAGRELKEPIGERLRRRLKEEHGKDYDFKNMADVAATLPDIATKQAPQMQGRVPAVVYIIAGAAEFMYIDCLYEPWADYCFNNVTQQDFVHRYKMVLDTLLEISGFDEEIPIYVIEHIPAVNARMRCHLRHHICPWDHKQYKNILDTYQYLTDWTIIAFEQWRISHDNSKFTKVKIIPMREYGETHHLMDPKPWIHGGFEFLDQDAEGKDGIVWHPNKAGTDAMADYILEDMLR</sequence>
<dbReference type="InterPro" id="IPR036514">
    <property type="entry name" value="SGNH_hydro_sf"/>
</dbReference>
<keyword evidence="1" id="KW-0812">Transmembrane</keyword>
<dbReference type="OrthoDB" id="21678at2759"/>
<dbReference type="AlphaFoldDB" id="A0A6H0XN01"/>
<dbReference type="Gene3D" id="3.40.50.1110">
    <property type="entry name" value="SGNH hydrolase"/>
    <property type="match status" value="1"/>
</dbReference>
<name>A0A6H0XN01_9PEZI</name>
<gene>
    <name evidence="2" type="ORF">AMS68_001387</name>
</gene>